<feature type="region of interest" description="Disordered" evidence="1">
    <location>
        <begin position="39"/>
        <end position="65"/>
    </location>
</feature>
<protein>
    <recommendedName>
        <fullName evidence="4">O-acetyl-ADP-ribose deacetylase MACROD2</fullName>
    </recommendedName>
</protein>
<evidence type="ECO:0008006" key="4">
    <source>
        <dbReference type="Google" id="ProtNLM"/>
    </source>
</evidence>
<reference evidence="2" key="1">
    <citation type="submission" date="2020-03" db="EMBL/GenBank/DDBJ databases">
        <authorList>
            <person name="Weist P."/>
        </authorList>
    </citation>
    <scope>NUCLEOTIDE SEQUENCE</scope>
</reference>
<sequence>MSKKKKDWKTERERLLRLDQEERRKEYRRQDFISLDKIPSWREENTADDKDEGKEPTGGGGLSDKVSLYKGDITGLELDAIVNAGWAGGAQTVTWVRALRERNRRGRGDNQCSAGLEGRMAISWEGGVGCSIHPQQMV</sequence>
<proteinExistence type="predicted"/>
<organism evidence="2 3">
    <name type="scientific">Pleuronectes platessa</name>
    <name type="common">European plaice</name>
    <dbReference type="NCBI Taxonomy" id="8262"/>
    <lineage>
        <taxon>Eukaryota</taxon>
        <taxon>Metazoa</taxon>
        <taxon>Chordata</taxon>
        <taxon>Craniata</taxon>
        <taxon>Vertebrata</taxon>
        <taxon>Euteleostomi</taxon>
        <taxon>Actinopterygii</taxon>
        <taxon>Neopterygii</taxon>
        <taxon>Teleostei</taxon>
        <taxon>Neoteleostei</taxon>
        <taxon>Acanthomorphata</taxon>
        <taxon>Carangaria</taxon>
        <taxon>Pleuronectiformes</taxon>
        <taxon>Pleuronectoidei</taxon>
        <taxon>Pleuronectidae</taxon>
        <taxon>Pleuronectes</taxon>
    </lineage>
</organism>
<evidence type="ECO:0000313" key="2">
    <source>
        <dbReference type="EMBL" id="CAB1423790.1"/>
    </source>
</evidence>
<accession>A0A9N7U3G4</accession>
<keyword evidence="3" id="KW-1185">Reference proteome</keyword>
<dbReference type="Gene3D" id="3.40.220.10">
    <property type="entry name" value="Leucine Aminopeptidase, subunit E, domain 1"/>
    <property type="match status" value="1"/>
</dbReference>
<comment type="caution">
    <text evidence="2">The sequence shown here is derived from an EMBL/GenBank/DDBJ whole genome shotgun (WGS) entry which is preliminary data.</text>
</comment>
<dbReference type="InterPro" id="IPR043472">
    <property type="entry name" value="Macro_dom-like"/>
</dbReference>
<evidence type="ECO:0000313" key="3">
    <source>
        <dbReference type="Proteomes" id="UP001153269"/>
    </source>
</evidence>
<dbReference type="AlphaFoldDB" id="A0A9N7U3G4"/>
<dbReference type="Proteomes" id="UP001153269">
    <property type="component" value="Unassembled WGS sequence"/>
</dbReference>
<evidence type="ECO:0000256" key="1">
    <source>
        <dbReference type="SAM" id="MobiDB-lite"/>
    </source>
</evidence>
<dbReference type="EMBL" id="CADEAL010000680">
    <property type="protein sequence ID" value="CAB1423790.1"/>
    <property type="molecule type" value="Genomic_DNA"/>
</dbReference>
<gene>
    <name evidence="2" type="ORF">PLEPLA_LOCUS11711</name>
</gene>
<feature type="compositionally biased region" description="Basic and acidic residues" evidence="1">
    <location>
        <begin position="39"/>
        <end position="55"/>
    </location>
</feature>
<name>A0A9N7U3G4_PLEPL</name>